<dbReference type="Proteomes" id="UP000050934">
    <property type="component" value="Unassembled WGS sequence"/>
</dbReference>
<keyword evidence="2" id="KW-1185">Reference proteome</keyword>
<sequence length="187" mass="21622">MCTVSDILSVAQVSKKTFYIYYSDKFALVKEIEDNLIHGLRKSLKEDRQELSHLKKYPLAKLDELADDSFDHTIAFCDQNKTWFSNLLSSNGDIRFLNRIYKLGSEEVTKRLPYYFGASYDEIKANDSNVFSAVKILYSHLIIDLTCFWMANSQIMSIVEVKSLINIIQTQPFVKLMAYCRQTLPCS</sequence>
<organism evidence="1 2">
    <name type="scientific">Limosilactobacillus secaliphilus</name>
    <dbReference type="NCBI Taxonomy" id="396268"/>
    <lineage>
        <taxon>Bacteria</taxon>
        <taxon>Bacillati</taxon>
        <taxon>Bacillota</taxon>
        <taxon>Bacilli</taxon>
        <taxon>Lactobacillales</taxon>
        <taxon>Lactobacillaceae</taxon>
        <taxon>Limosilactobacillus</taxon>
    </lineage>
</organism>
<dbReference type="EMBL" id="JQBW01000010">
    <property type="protein sequence ID" value="KRN58198.1"/>
    <property type="molecule type" value="Genomic_DNA"/>
</dbReference>
<dbReference type="InterPro" id="IPR009057">
    <property type="entry name" value="Homeodomain-like_sf"/>
</dbReference>
<dbReference type="AlphaFoldDB" id="A0A0R2I3N4"/>
<proteinExistence type="predicted"/>
<gene>
    <name evidence="1" type="ORF">IV45_GL000643</name>
</gene>
<dbReference type="PATRIC" id="fig|396268.3.peg.651"/>
<reference evidence="1 2" key="1">
    <citation type="journal article" date="2015" name="Genome Announc.">
        <title>Expanding the biotechnology potential of lactobacilli through comparative genomics of 213 strains and associated genera.</title>
        <authorList>
            <person name="Sun Z."/>
            <person name="Harris H.M."/>
            <person name="McCann A."/>
            <person name="Guo C."/>
            <person name="Argimon S."/>
            <person name="Zhang W."/>
            <person name="Yang X."/>
            <person name="Jeffery I.B."/>
            <person name="Cooney J.C."/>
            <person name="Kagawa T.F."/>
            <person name="Liu W."/>
            <person name="Song Y."/>
            <person name="Salvetti E."/>
            <person name="Wrobel A."/>
            <person name="Rasinkangas P."/>
            <person name="Parkhill J."/>
            <person name="Rea M.C."/>
            <person name="O'Sullivan O."/>
            <person name="Ritari J."/>
            <person name="Douillard F.P."/>
            <person name="Paul Ross R."/>
            <person name="Yang R."/>
            <person name="Briner A.E."/>
            <person name="Felis G.E."/>
            <person name="de Vos W.M."/>
            <person name="Barrangou R."/>
            <person name="Klaenhammer T.R."/>
            <person name="Caufield P.W."/>
            <person name="Cui Y."/>
            <person name="Zhang H."/>
            <person name="O'Toole P.W."/>
        </authorList>
    </citation>
    <scope>NUCLEOTIDE SEQUENCE [LARGE SCALE GENOMIC DNA]</scope>
    <source>
        <strain evidence="1 2">DSM 17896</strain>
    </source>
</reference>
<comment type="caution">
    <text evidence="1">The sequence shown here is derived from an EMBL/GenBank/DDBJ whole genome shotgun (WGS) entry which is preliminary data.</text>
</comment>
<evidence type="ECO:0000313" key="2">
    <source>
        <dbReference type="Proteomes" id="UP000050934"/>
    </source>
</evidence>
<dbReference type="STRING" id="396268.IV45_GL000643"/>
<accession>A0A0R2I3N4</accession>
<dbReference type="Gene3D" id="1.10.357.10">
    <property type="entry name" value="Tetracycline Repressor, domain 2"/>
    <property type="match status" value="1"/>
</dbReference>
<protein>
    <submittedName>
        <fullName evidence="1">Transcriptional regulator, TetR family</fullName>
    </submittedName>
</protein>
<evidence type="ECO:0000313" key="1">
    <source>
        <dbReference type="EMBL" id="KRN58198.1"/>
    </source>
</evidence>
<name>A0A0R2I3N4_9LACO</name>
<dbReference type="SUPFAM" id="SSF46689">
    <property type="entry name" value="Homeodomain-like"/>
    <property type="match status" value="1"/>
</dbReference>